<protein>
    <recommendedName>
        <fullName evidence="3">Bacteriophage abortive infection AbiH</fullName>
    </recommendedName>
</protein>
<dbReference type="Proteomes" id="UP000526125">
    <property type="component" value="Unassembled WGS sequence"/>
</dbReference>
<dbReference type="InterPro" id="IPR025935">
    <property type="entry name" value="AbiH"/>
</dbReference>
<evidence type="ECO:0000313" key="1">
    <source>
        <dbReference type="EMBL" id="NUU74623.1"/>
    </source>
</evidence>
<reference evidence="1 2" key="1">
    <citation type="submission" date="2020-05" db="EMBL/GenBank/DDBJ databases">
        <title>Genome Sequencing of Type Strains.</title>
        <authorList>
            <person name="Lemaire J.F."/>
            <person name="Inderbitzin P."/>
            <person name="Gregorio O.A."/>
            <person name="Collins S.B."/>
            <person name="Wespe N."/>
            <person name="Knight-Connoni V."/>
        </authorList>
    </citation>
    <scope>NUCLEOTIDE SEQUENCE [LARGE SCALE GENOMIC DNA]</scope>
    <source>
        <strain evidence="1 2">LMG 21957</strain>
    </source>
</reference>
<dbReference type="RefSeq" id="WP_175394526.1">
    <property type="nucleotide sequence ID" value="NZ_JABMCB010000154.1"/>
</dbReference>
<evidence type="ECO:0008006" key="3">
    <source>
        <dbReference type="Google" id="ProtNLM"/>
    </source>
</evidence>
<dbReference type="AlphaFoldDB" id="A0A7Y6BTA6"/>
<evidence type="ECO:0000313" key="2">
    <source>
        <dbReference type="Proteomes" id="UP000526125"/>
    </source>
</evidence>
<gene>
    <name evidence="1" type="ORF">HP552_05135</name>
</gene>
<name>A0A7Y6BTA6_9BACL</name>
<accession>A0A7Y6BTA6</accession>
<keyword evidence="2" id="KW-1185">Reference proteome</keyword>
<proteinExistence type="predicted"/>
<sequence>MKILVIGNGFDLAHELPTKYNDFLDFLTLIIKMSRYSSTTVDFISKQLNESFANIHIKNYIHNLIKEITEEYKRNNENAVLKFLSLNTLVNKSENKVLRELIEYTEGNVWYEHFVIAKSYINEGWIDFESEISRVIQLLEKYKSNGLFELQDLEEKETKKIVLSVSTPDGNSKKFRVDEKLIQNLELDLNKLIRSLELYLEECVGKINIDHILPDIYGQRFTKILSFNYTNTFKKIYEPYLMKLTYAPSQLEYDFIHGKSNIENDLETNNMVLGIDEYLNNMETNQNTSFIFFKKYFQRIHKETGCEYKDWVSNIRSSHSPTELYIFGHSLDITDKDVIRELILSNNVKTTIFYYNKKVYASQIANLVKVLGKDDLISRVHGSKRSITFKQQEGLKSTTLSETLELIVPGN</sequence>
<organism evidence="1 2">
    <name type="scientific">Paenibacillus xylanilyticus</name>
    <dbReference type="NCBI Taxonomy" id="248903"/>
    <lineage>
        <taxon>Bacteria</taxon>
        <taxon>Bacillati</taxon>
        <taxon>Bacillota</taxon>
        <taxon>Bacilli</taxon>
        <taxon>Bacillales</taxon>
        <taxon>Paenibacillaceae</taxon>
        <taxon>Paenibacillus</taxon>
    </lineage>
</organism>
<dbReference type="EMBL" id="JABMCB010000154">
    <property type="protein sequence ID" value="NUU74623.1"/>
    <property type="molecule type" value="Genomic_DNA"/>
</dbReference>
<dbReference type="Pfam" id="PF14253">
    <property type="entry name" value="AbiH"/>
    <property type="match status" value="1"/>
</dbReference>
<comment type="caution">
    <text evidence="1">The sequence shown here is derived from an EMBL/GenBank/DDBJ whole genome shotgun (WGS) entry which is preliminary data.</text>
</comment>